<dbReference type="Proteomes" id="UP000184395">
    <property type="component" value="Unassembled WGS sequence"/>
</dbReference>
<dbReference type="RefSeq" id="WP_073428737.1">
    <property type="nucleotide sequence ID" value="NZ_CADFGY010000008.1"/>
</dbReference>
<evidence type="ECO:0000313" key="4">
    <source>
        <dbReference type="Proteomes" id="UP000184395"/>
    </source>
</evidence>
<evidence type="ECO:0000259" key="2">
    <source>
        <dbReference type="Pfam" id="PF14347"/>
    </source>
</evidence>
<feature type="signal peptide" evidence="1">
    <location>
        <begin position="1"/>
        <end position="17"/>
    </location>
</feature>
<reference evidence="3 4" key="1">
    <citation type="submission" date="2016-11" db="EMBL/GenBank/DDBJ databases">
        <authorList>
            <person name="Jaros S."/>
            <person name="Januszkiewicz K."/>
            <person name="Wedrychowicz H."/>
        </authorList>
    </citation>
    <scope>NUCLEOTIDE SEQUENCE [LARGE SCALE GENOMIC DNA]</scope>
    <source>
        <strain evidence="3 4">LMG 20594</strain>
    </source>
</reference>
<dbReference type="STRING" id="169427.SAMN05192548_101088"/>
<protein>
    <recommendedName>
        <fullName evidence="2">DUF4399 domain-containing protein</fullName>
    </recommendedName>
</protein>
<dbReference type="EMBL" id="FRAB01000010">
    <property type="protein sequence ID" value="SHJ95442.1"/>
    <property type="molecule type" value="Genomic_DNA"/>
</dbReference>
<feature type="chain" id="PRO_5009919756" description="DUF4399 domain-containing protein" evidence="1">
    <location>
        <begin position="18"/>
        <end position="144"/>
    </location>
</feature>
<feature type="domain" description="DUF4399" evidence="2">
    <location>
        <begin position="54"/>
        <end position="141"/>
    </location>
</feature>
<evidence type="ECO:0000313" key="3">
    <source>
        <dbReference type="EMBL" id="SHJ95442.1"/>
    </source>
</evidence>
<evidence type="ECO:0000256" key="1">
    <source>
        <dbReference type="SAM" id="SignalP"/>
    </source>
</evidence>
<dbReference type="InterPro" id="IPR025512">
    <property type="entry name" value="DUF4399"/>
</dbReference>
<organism evidence="3 4">
    <name type="scientific">Paraburkholderia terricola</name>
    <dbReference type="NCBI Taxonomy" id="169427"/>
    <lineage>
        <taxon>Bacteria</taxon>
        <taxon>Pseudomonadati</taxon>
        <taxon>Pseudomonadota</taxon>
        <taxon>Betaproteobacteria</taxon>
        <taxon>Burkholderiales</taxon>
        <taxon>Burkholderiaceae</taxon>
        <taxon>Paraburkholderia</taxon>
    </lineage>
</organism>
<dbReference type="Pfam" id="PF14347">
    <property type="entry name" value="DUF4399"/>
    <property type="match status" value="1"/>
</dbReference>
<sequence length="144" mass="15410">MYKIIAAAAFMTLSALASPNIATAGPTAAPAGAYAYIGYPNDGQVVPANRPFKVWFGLRYMGVAPKGVKFPNTGHHHLLIDADLPPPDQEIPSDRNHLHFGAGETETTIQLPPGKHTLQLLMGDAAHVPHNPPVYSKKITVIAR</sequence>
<name>A0A1M6NIQ6_9BURK</name>
<proteinExistence type="predicted"/>
<accession>A0A1M6NIQ6</accession>
<gene>
    <name evidence="3" type="ORF">SAMN05192548_101088</name>
</gene>
<dbReference type="AlphaFoldDB" id="A0A1M6NIQ6"/>
<dbReference type="OrthoDB" id="531568at2"/>
<keyword evidence="1" id="KW-0732">Signal</keyword>